<dbReference type="GO" id="GO:0030261">
    <property type="term" value="P:chromosome condensation"/>
    <property type="evidence" value="ECO:0007669"/>
    <property type="project" value="UniProtKB-KW"/>
</dbReference>
<dbReference type="AlphaFoldDB" id="A0A6V8L2Y0"/>
<reference evidence="5 6" key="1">
    <citation type="submission" date="2020-03" db="EMBL/GenBank/DDBJ databases">
        <title>Whole genome shotgun sequence of Phytohabitans rumicis NBRC 108638.</title>
        <authorList>
            <person name="Komaki H."/>
            <person name="Tamura T."/>
        </authorList>
    </citation>
    <scope>NUCLEOTIDE SEQUENCE [LARGE SCALE GENOMIC DNA]</scope>
    <source>
        <strain evidence="5 6">NBRC 108638</strain>
    </source>
</reference>
<dbReference type="RefSeq" id="WP_173076759.1">
    <property type="nucleotide sequence ID" value="NZ_BAABJB010000002.1"/>
</dbReference>
<dbReference type="InterPro" id="IPR000119">
    <property type="entry name" value="Hist_DNA-bd"/>
</dbReference>
<dbReference type="SMART" id="SM00411">
    <property type="entry name" value="BHL"/>
    <property type="match status" value="1"/>
</dbReference>
<dbReference type="GO" id="GO:0003677">
    <property type="term" value="F:DNA binding"/>
    <property type="evidence" value="ECO:0007669"/>
    <property type="project" value="UniProtKB-KW"/>
</dbReference>
<evidence type="ECO:0008006" key="7">
    <source>
        <dbReference type="Google" id="ProtNLM"/>
    </source>
</evidence>
<proteinExistence type="inferred from homology"/>
<gene>
    <name evidence="5" type="ORF">Prum_027730</name>
</gene>
<dbReference type="CDD" id="cd13831">
    <property type="entry name" value="HU"/>
    <property type="match status" value="1"/>
</dbReference>
<evidence type="ECO:0000313" key="6">
    <source>
        <dbReference type="Proteomes" id="UP000482960"/>
    </source>
</evidence>
<organism evidence="5 6">
    <name type="scientific">Phytohabitans rumicis</name>
    <dbReference type="NCBI Taxonomy" id="1076125"/>
    <lineage>
        <taxon>Bacteria</taxon>
        <taxon>Bacillati</taxon>
        <taxon>Actinomycetota</taxon>
        <taxon>Actinomycetes</taxon>
        <taxon>Micromonosporales</taxon>
        <taxon>Micromonosporaceae</taxon>
    </lineage>
</organism>
<dbReference type="SUPFAM" id="SSF47729">
    <property type="entry name" value="IHF-like DNA-binding proteins"/>
    <property type="match status" value="1"/>
</dbReference>
<dbReference type="GO" id="GO:0030527">
    <property type="term" value="F:structural constituent of chromatin"/>
    <property type="evidence" value="ECO:0007669"/>
    <property type="project" value="InterPro"/>
</dbReference>
<keyword evidence="1" id="KW-0226">DNA condensation</keyword>
<dbReference type="Pfam" id="PF00216">
    <property type="entry name" value="Bac_DNA_binding"/>
    <property type="match status" value="1"/>
</dbReference>
<evidence type="ECO:0000256" key="2">
    <source>
        <dbReference type="ARBA" id="ARBA00023125"/>
    </source>
</evidence>
<dbReference type="GO" id="GO:0005829">
    <property type="term" value="C:cytosol"/>
    <property type="evidence" value="ECO:0007669"/>
    <property type="project" value="TreeGrafter"/>
</dbReference>
<feature type="region of interest" description="Disordered" evidence="4">
    <location>
        <begin position="101"/>
        <end position="181"/>
    </location>
</feature>
<feature type="compositionally biased region" description="Low complexity" evidence="4">
    <location>
        <begin position="101"/>
        <end position="166"/>
    </location>
</feature>
<dbReference type="PANTHER" id="PTHR33175">
    <property type="entry name" value="DNA-BINDING PROTEIN HU"/>
    <property type="match status" value="1"/>
</dbReference>
<evidence type="ECO:0000256" key="4">
    <source>
        <dbReference type="SAM" id="MobiDB-lite"/>
    </source>
</evidence>
<sequence>MNKAELIEALAARLGDKKAATAALDAVLAEVQNAVTKGDRVAITGFGVFEKRVRGARTARNPRTGEAVKVKKTSVPAFRAGAGFKEMVASGKVPKVAAAKKTTGTAKATTAKATTAKATTTTAAKKAPAKAAATKAAPAKKATTAKSTRAAATKATTARTTAAAKKAPAKKAPARKAAPKR</sequence>
<dbReference type="PROSITE" id="PS00045">
    <property type="entry name" value="HISTONE_LIKE"/>
    <property type="match status" value="1"/>
</dbReference>
<comment type="similarity">
    <text evidence="3">Belongs to the bacterial histone-like protein family.</text>
</comment>
<evidence type="ECO:0000313" key="5">
    <source>
        <dbReference type="EMBL" id="GFJ89131.1"/>
    </source>
</evidence>
<dbReference type="PANTHER" id="PTHR33175:SF3">
    <property type="entry name" value="DNA-BINDING PROTEIN HU-BETA"/>
    <property type="match status" value="1"/>
</dbReference>
<protein>
    <recommendedName>
        <fullName evidence="7">DNA-binding protein HU 2</fullName>
    </recommendedName>
</protein>
<dbReference type="PRINTS" id="PR01727">
    <property type="entry name" value="DNABINDINGHU"/>
</dbReference>
<reference evidence="5 6" key="2">
    <citation type="submission" date="2020-03" db="EMBL/GenBank/DDBJ databases">
        <authorList>
            <person name="Ichikawa N."/>
            <person name="Kimura A."/>
            <person name="Kitahashi Y."/>
            <person name="Uohara A."/>
        </authorList>
    </citation>
    <scope>NUCLEOTIDE SEQUENCE [LARGE SCALE GENOMIC DNA]</scope>
    <source>
        <strain evidence="5 6">NBRC 108638</strain>
    </source>
</reference>
<dbReference type="InterPro" id="IPR010992">
    <property type="entry name" value="IHF-like_DNA-bd_dom_sf"/>
</dbReference>
<evidence type="ECO:0000256" key="3">
    <source>
        <dbReference type="RuleBase" id="RU003939"/>
    </source>
</evidence>
<keyword evidence="6" id="KW-1185">Reference proteome</keyword>
<dbReference type="EMBL" id="BLPG01000001">
    <property type="protein sequence ID" value="GFJ89131.1"/>
    <property type="molecule type" value="Genomic_DNA"/>
</dbReference>
<dbReference type="InterPro" id="IPR020816">
    <property type="entry name" value="Histone-like_DNA-bd_CS"/>
</dbReference>
<comment type="caution">
    <text evidence="5">The sequence shown here is derived from an EMBL/GenBank/DDBJ whole genome shotgun (WGS) entry which is preliminary data.</text>
</comment>
<accession>A0A6V8L2Y0</accession>
<dbReference type="Gene3D" id="4.10.520.10">
    <property type="entry name" value="IHF-like DNA-binding proteins"/>
    <property type="match status" value="1"/>
</dbReference>
<dbReference type="Proteomes" id="UP000482960">
    <property type="component" value="Unassembled WGS sequence"/>
</dbReference>
<name>A0A6V8L2Y0_9ACTN</name>
<evidence type="ECO:0000256" key="1">
    <source>
        <dbReference type="ARBA" id="ARBA00023067"/>
    </source>
</evidence>
<keyword evidence="2" id="KW-0238">DNA-binding</keyword>
<feature type="compositionally biased region" description="Basic residues" evidence="4">
    <location>
        <begin position="167"/>
        <end position="181"/>
    </location>
</feature>